<dbReference type="AlphaFoldDB" id="A0A1A9VEE5"/>
<evidence type="ECO:0000256" key="1">
    <source>
        <dbReference type="SAM" id="Phobius"/>
    </source>
</evidence>
<proteinExistence type="predicted"/>
<protein>
    <submittedName>
        <fullName evidence="2">Uncharacterized protein</fullName>
    </submittedName>
</protein>
<keyword evidence="3" id="KW-1185">Reference proteome</keyword>
<name>A0A1A9VEE5_GLOAU</name>
<evidence type="ECO:0000313" key="2">
    <source>
        <dbReference type="EnsemblMetazoa" id="GAUT034661-PA"/>
    </source>
</evidence>
<dbReference type="Proteomes" id="UP000078200">
    <property type="component" value="Unassembled WGS sequence"/>
</dbReference>
<feature type="transmembrane region" description="Helical" evidence="1">
    <location>
        <begin position="128"/>
        <end position="153"/>
    </location>
</feature>
<accession>A0A1A9VEE5</accession>
<dbReference type="EnsemblMetazoa" id="GAUT034661-RA">
    <property type="protein sequence ID" value="GAUT034661-PA"/>
    <property type="gene ID" value="GAUT034661"/>
</dbReference>
<dbReference type="VEuPathDB" id="VectorBase:GAUT034661"/>
<sequence length="179" mass="20785">MERKISTACYREQGNYDCQQLKIANHSDIHISGVEINPDWLVPMDKEFLFEENISCKVLLVISSSHFGWFSPTNLMYLKKCTLQKEKSPFDKYLQYRKYRHLLGKSVWINIYTSTPQVRRVRRIAIRLHVVVPPVISIRTLYLFAFISCSLIPSLNTPLSVRNAANELNDSFSSILSLQ</sequence>
<evidence type="ECO:0000313" key="3">
    <source>
        <dbReference type="Proteomes" id="UP000078200"/>
    </source>
</evidence>
<keyword evidence="1" id="KW-0812">Transmembrane</keyword>
<organism evidence="2 3">
    <name type="scientific">Glossina austeni</name>
    <name type="common">Savannah tsetse fly</name>
    <dbReference type="NCBI Taxonomy" id="7395"/>
    <lineage>
        <taxon>Eukaryota</taxon>
        <taxon>Metazoa</taxon>
        <taxon>Ecdysozoa</taxon>
        <taxon>Arthropoda</taxon>
        <taxon>Hexapoda</taxon>
        <taxon>Insecta</taxon>
        <taxon>Pterygota</taxon>
        <taxon>Neoptera</taxon>
        <taxon>Endopterygota</taxon>
        <taxon>Diptera</taxon>
        <taxon>Brachycera</taxon>
        <taxon>Muscomorpha</taxon>
        <taxon>Hippoboscoidea</taxon>
        <taxon>Glossinidae</taxon>
        <taxon>Glossina</taxon>
    </lineage>
</organism>
<keyword evidence="1" id="KW-0472">Membrane</keyword>
<reference evidence="2" key="1">
    <citation type="submission" date="2020-05" db="UniProtKB">
        <authorList>
            <consortium name="EnsemblMetazoa"/>
        </authorList>
    </citation>
    <scope>IDENTIFICATION</scope>
    <source>
        <strain evidence="2">TTRI</strain>
    </source>
</reference>
<keyword evidence="1" id="KW-1133">Transmembrane helix</keyword>